<gene>
    <name evidence="2" type="ordered locus">BMAA0193</name>
</gene>
<accession>A0A0H2WBC3</accession>
<proteinExistence type="predicted"/>
<dbReference type="PATRIC" id="fig|243160.12.peg.3694"/>
<dbReference type="KEGG" id="bma:BMAA0193"/>
<reference evidence="2 3" key="1">
    <citation type="journal article" date="2004" name="Proc. Natl. Acad. Sci. U.S.A.">
        <title>Structural flexibility in the Burkholderia mallei genome.</title>
        <authorList>
            <person name="Nierman W.C."/>
            <person name="DeShazer D."/>
            <person name="Kim H.S."/>
            <person name="Tettelin H."/>
            <person name="Nelson K.E."/>
            <person name="Feldblyum T."/>
            <person name="Ulrich R.L."/>
            <person name="Ronning C.M."/>
            <person name="Brinkac L.M."/>
            <person name="Daugherty S.C."/>
            <person name="Davidsen T.D."/>
            <person name="Deboy R.T."/>
            <person name="Dimitrov G."/>
            <person name="Dodson R.J."/>
            <person name="Durkin A.S."/>
            <person name="Gwinn M.L."/>
            <person name="Haft D.H."/>
            <person name="Khouri H."/>
            <person name="Kolonay J.F."/>
            <person name="Madupu R."/>
            <person name="Mohammoud Y."/>
            <person name="Nelson W.C."/>
            <person name="Radune D."/>
            <person name="Romero C.M."/>
            <person name="Sarria S."/>
            <person name="Selengut J."/>
            <person name="Shamblin C."/>
            <person name="Sullivan S.A."/>
            <person name="White O."/>
            <person name="Yu Y."/>
            <person name="Zafar N."/>
            <person name="Zhou L."/>
            <person name="Fraser C.M."/>
        </authorList>
    </citation>
    <scope>NUCLEOTIDE SEQUENCE [LARGE SCALE GENOMIC DNA]</scope>
    <source>
        <strain evidence="2 3">ATCC 23344</strain>
    </source>
</reference>
<evidence type="ECO:0000313" key="3">
    <source>
        <dbReference type="Proteomes" id="UP000006693"/>
    </source>
</evidence>
<evidence type="ECO:0000313" key="2">
    <source>
        <dbReference type="EMBL" id="AAU46062.1"/>
    </source>
</evidence>
<evidence type="ECO:0000256" key="1">
    <source>
        <dbReference type="SAM" id="MobiDB-lite"/>
    </source>
</evidence>
<dbReference type="GeneID" id="92977100"/>
<dbReference type="HOGENOM" id="CLU_1727898_0_0_4"/>
<keyword evidence="3" id="KW-1185">Reference proteome</keyword>
<organism evidence="2 3">
    <name type="scientific">Burkholderia mallei (strain ATCC 23344)</name>
    <dbReference type="NCBI Taxonomy" id="243160"/>
    <lineage>
        <taxon>Bacteria</taxon>
        <taxon>Pseudomonadati</taxon>
        <taxon>Pseudomonadota</taxon>
        <taxon>Betaproteobacteria</taxon>
        <taxon>Burkholderiales</taxon>
        <taxon>Burkholderiaceae</taxon>
        <taxon>Burkholderia</taxon>
        <taxon>pseudomallei group</taxon>
    </lineage>
</organism>
<dbReference type="AlphaFoldDB" id="A0A0H2WBC3"/>
<dbReference type="RefSeq" id="WP_004197015.1">
    <property type="nucleotide sequence ID" value="NC_006349.2"/>
</dbReference>
<dbReference type="Proteomes" id="UP000006693">
    <property type="component" value="Chromosome 2"/>
</dbReference>
<feature type="region of interest" description="Disordered" evidence="1">
    <location>
        <begin position="49"/>
        <end position="70"/>
    </location>
</feature>
<dbReference type="EMBL" id="CP000011">
    <property type="protein sequence ID" value="AAU46062.1"/>
    <property type="molecule type" value="Genomic_DNA"/>
</dbReference>
<name>A0A0H2WBC3_BURMA</name>
<protein>
    <submittedName>
        <fullName evidence="2">Uncharacterized protein</fullName>
    </submittedName>
</protein>
<sequence>MACGGVKLVRSSRVRAARGAGSGVRVDDRSRGARASAFIRARRGPLRRRRVRRPAATLAEADDMTQAAASRARRRRSLRCRPFRCGSALQCAAQSAALRAEIGIVSCVAVAPDAGNRRRRARAGGARCARRVEPLTHAWSVVNRAPRRVGA</sequence>